<name>A0ABR3XBF9_9EURO</name>
<evidence type="ECO:0000256" key="3">
    <source>
        <dbReference type="ARBA" id="ARBA00022622"/>
    </source>
</evidence>
<protein>
    <recommendedName>
        <fullName evidence="5">GH16 domain-containing protein</fullName>
    </recommendedName>
</protein>
<evidence type="ECO:0000256" key="4">
    <source>
        <dbReference type="ARBA" id="ARBA00023288"/>
    </source>
</evidence>
<comment type="subcellular location">
    <subcellularLocation>
        <location evidence="1">Cell membrane</location>
        <topology evidence="1">Lipid-anchor</topology>
        <topology evidence="1">GPI-anchor</topology>
    </subcellularLocation>
</comment>
<proteinExistence type="predicted"/>
<dbReference type="InterPro" id="IPR000757">
    <property type="entry name" value="Beta-glucanase-like"/>
</dbReference>
<organism evidence="6 7">
    <name type="scientific">Paecilomyces lecythidis</name>
    <dbReference type="NCBI Taxonomy" id="3004212"/>
    <lineage>
        <taxon>Eukaryota</taxon>
        <taxon>Fungi</taxon>
        <taxon>Dikarya</taxon>
        <taxon>Ascomycota</taxon>
        <taxon>Pezizomycotina</taxon>
        <taxon>Eurotiomycetes</taxon>
        <taxon>Eurotiomycetidae</taxon>
        <taxon>Eurotiales</taxon>
        <taxon>Thermoascaceae</taxon>
        <taxon>Paecilomyces</taxon>
    </lineage>
</organism>
<sequence>TPEGLLVLRAIANNSASSPEQRYTSSRLVSRQSLARDRGVLSATILSPCAAGIWPAFWLLPREPFSWPTDGEIDIAETWNGDHENHSCLHWGFHHEPQKHRVLGTRIHDMHCRPVRYDFAWDQPNGQPGQGRMIWYIDGKPVMKGQIPAGTRPMRDMTMLLNVAMGGNVCGGQTPANGHYDMVVYSLFMASELENGGWGRFDYDWGHPAISMGNTY</sequence>
<dbReference type="InterPro" id="IPR013320">
    <property type="entry name" value="ConA-like_dom_sf"/>
</dbReference>
<evidence type="ECO:0000256" key="2">
    <source>
        <dbReference type="ARBA" id="ARBA00022475"/>
    </source>
</evidence>
<dbReference type="PANTHER" id="PTHR10963">
    <property type="entry name" value="GLYCOSYL HYDROLASE-RELATED"/>
    <property type="match status" value="1"/>
</dbReference>
<dbReference type="PANTHER" id="PTHR10963:SF53">
    <property type="entry name" value="GH16 DOMAIN-CONTAINING PROTEIN"/>
    <property type="match status" value="1"/>
</dbReference>
<keyword evidence="4" id="KW-0449">Lipoprotein</keyword>
<dbReference type="EMBL" id="JAVDPF010000022">
    <property type="protein sequence ID" value="KAL1873263.1"/>
    <property type="molecule type" value="Genomic_DNA"/>
</dbReference>
<keyword evidence="3" id="KW-0336">GPI-anchor</keyword>
<accession>A0ABR3XBF9</accession>
<feature type="domain" description="GH16" evidence="5">
    <location>
        <begin position="1"/>
        <end position="214"/>
    </location>
</feature>
<comment type="caution">
    <text evidence="6">The sequence shown here is derived from an EMBL/GenBank/DDBJ whole genome shotgun (WGS) entry which is preliminary data.</text>
</comment>
<dbReference type="Gene3D" id="2.60.120.200">
    <property type="match status" value="1"/>
</dbReference>
<keyword evidence="3" id="KW-0325">Glycoprotein</keyword>
<dbReference type="PROSITE" id="PS51762">
    <property type="entry name" value="GH16_2"/>
    <property type="match status" value="1"/>
</dbReference>
<feature type="non-terminal residue" evidence="6">
    <location>
        <position position="1"/>
    </location>
</feature>
<evidence type="ECO:0000313" key="7">
    <source>
        <dbReference type="Proteomes" id="UP001583193"/>
    </source>
</evidence>
<keyword evidence="2" id="KW-1003">Cell membrane</keyword>
<keyword evidence="3" id="KW-0472">Membrane</keyword>
<dbReference type="Proteomes" id="UP001583193">
    <property type="component" value="Unassembled WGS sequence"/>
</dbReference>
<gene>
    <name evidence="6" type="ORF">Plec18167_006312</name>
</gene>
<evidence type="ECO:0000313" key="6">
    <source>
        <dbReference type="EMBL" id="KAL1873263.1"/>
    </source>
</evidence>
<keyword evidence="7" id="KW-1185">Reference proteome</keyword>
<dbReference type="Pfam" id="PF26113">
    <property type="entry name" value="GH16_XgeA"/>
    <property type="match status" value="1"/>
</dbReference>
<evidence type="ECO:0000256" key="1">
    <source>
        <dbReference type="ARBA" id="ARBA00004609"/>
    </source>
</evidence>
<reference evidence="6 7" key="1">
    <citation type="journal article" date="2024" name="IMA Fungus">
        <title>IMA Genome - F19 : A genome assembly and annotation guide to empower mycologists, including annotated draft genome sequences of Ceratocystis pirilliformis, Diaporthe australafricana, Fusarium ophioides, Paecilomyces lecythidis, and Sporothrix stenoceras.</title>
        <authorList>
            <person name="Aylward J."/>
            <person name="Wilson A.M."/>
            <person name="Visagie C.M."/>
            <person name="Spraker J."/>
            <person name="Barnes I."/>
            <person name="Buitendag C."/>
            <person name="Ceriani C."/>
            <person name="Del Mar Angel L."/>
            <person name="du Plessis D."/>
            <person name="Fuchs T."/>
            <person name="Gasser K."/>
            <person name="Kramer D."/>
            <person name="Li W."/>
            <person name="Munsamy K."/>
            <person name="Piso A."/>
            <person name="Price J.L."/>
            <person name="Sonnekus B."/>
            <person name="Thomas C."/>
            <person name="van der Nest A."/>
            <person name="van Dijk A."/>
            <person name="van Heerden A."/>
            <person name="van Vuuren N."/>
            <person name="Yilmaz N."/>
            <person name="Duong T.A."/>
            <person name="van der Merwe N.A."/>
            <person name="Wingfield M.J."/>
            <person name="Wingfield B.D."/>
        </authorList>
    </citation>
    <scope>NUCLEOTIDE SEQUENCE [LARGE SCALE GENOMIC DNA]</scope>
    <source>
        <strain evidence="6 7">CMW 18167</strain>
    </source>
</reference>
<evidence type="ECO:0000259" key="5">
    <source>
        <dbReference type="PROSITE" id="PS51762"/>
    </source>
</evidence>
<dbReference type="InterPro" id="IPR050546">
    <property type="entry name" value="Glycosyl_Hydrlase_16"/>
</dbReference>
<dbReference type="SUPFAM" id="SSF49899">
    <property type="entry name" value="Concanavalin A-like lectins/glucanases"/>
    <property type="match status" value="1"/>
</dbReference>